<sequence>MSPILPGAPWLVAHRSMLGINQPYKISLNGQDYVLWQNSQGEVFALNNVCPHMQAPLSDGWVCQERNTITCPFHALEFDGQGRLHQAGKVGAQPLIAPLELVIQGDFIWTYGGMDAKIPVPDLIERVSQGMTFVGVAGEKSIEGPFLHNLLINYDYNHQNGTHRELFAIKANRIPVFEKEGYWAKVVQELDRSDPTFADICRNPVILSAPKTYTSTLEYAFPAMTTFKTRFALGEILQVHVLYPETATRTKAFVLAFAKFNHPILKPLFKRSMLSAVATVVEQDARSIETLYPRQAAKIRLPNEEIMVHAEKLYREW</sequence>
<dbReference type="RefSeq" id="WP_208676441.1">
    <property type="nucleotide sequence ID" value="NZ_CP030139.2"/>
</dbReference>
<dbReference type="PANTHER" id="PTHR21266">
    <property type="entry name" value="IRON-SULFUR DOMAIN CONTAINING PROTEIN"/>
    <property type="match status" value="1"/>
</dbReference>
<accession>A0AAN1UU80</accession>
<dbReference type="EMBL" id="CP030139">
    <property type="protein sequence ID" value="AZB72312.1"/>
    <property type="molecule type" value="Genomic_DNA"/>
</dbReference>
<dbReference type="InterPro" id="IPR044043">
    <property type="entry name" value="VanA_C_cat"/>
</dbReference>
<evidence type="ECO:0000256" key="2">
    <source>
        <dbReference type="ARBA" id="ARBA00022723"/>
    </source>
</evidence>
<protein>
    <submittedName>
        <fullName evidence="7">Rieske (2Fe-2S) protein</fullName>
    </submittedName>
</protein>
<dbReference type="PROSITE" id="PS51296">
    <property type="entry name" value="RIESKE"/>
    <property type="match status" value="1"/>
</dbReference>
<evidence type="ECO:0000256" key="1">
    <source>
        <dbReference type="ARBA" id="ARBA00022714"/>
    </source>
</evidence>
<proteinExistence type="predicted"/>
<dbReference type="Proteomes" id="UP000267249">
    <property type="component" value="Chromosome"/>
</dbReference>
<dbReference type="GO" id="GO:0046872">
    <property type="term" value="F:metal ion binding"/>
    <property type="evidence" value="ECO:0007669"/>
    <property type="project" value="UniProtKB-KW"/>
</dbReference>
<evidence type="ECO:0000256" key="4">
    <source>
        <dbReference type="ARBA" id="ARBA00023004"/>
    </source>
</evidence>
<dbReference type="SUPFAM" id="SSF50022">
    <property type="entry name" value="ISP domain"/>
    <property type="match status" value="1"/>
</dbReference>
<evidence type="ECO:0000259" key="6">
    <source>
        <dbReference type="PROSITE" id="PS51296"/>
    </source>
</evidence>
<dbReference type="Pfam" id="PF19112">
    <property type="entry name" value="VanA_C"/>
    <property type="match status" value="1"/>
</dbReference>
<evidence type="ECO:0000313" key="7">
    <source>
        <dbReference type="EMBL" id="AZB72312.1"/>
    </source>
</evidence>
<dbReference type="AlphaFoldDB" id="A0AAN1UU80"/>
<dbReference type="PANTHER" id="PTHR21266:SF57">
    <property type="entry name" value="3-CHLOROBENZOATE-3,4-DIOXYGENASE"/>
    <property type="match status" value="1"/>
</dbReference>
<evidence type="ECO:0000256" key="3">
    <source>
        <dbReference type="ARBA" id="ARBA00023002"/>
    </source>
</evidence>
<organism evidence="7 8">
    <name type="scientific">Synechococcus elongatus PCC 11801</name>
    <dbReference type="NCBI Taxonomy" id="2219813"/>
    <lineage>
        <taxon>Bacteria</taxon>
        <taxon>Bacillati</taxon>
        <taxon>Cyanobacteriota</taxon>
        <taxon>Cyanophyceae</taxon>
        <taxon>Synechococcales</taxon>
        <taxon>Synechococcaceae</taxon>
        <taxon>Synechococcus</taxon>
    </lineage>
</organism>
<dbReference type="Pfam" id="PF00355">
    <property type="entry name" value="Rieske"/>
    <property type="match status" value="1"/>
</dbReference>
<dbReference type="GO" id="GO:0051537">
    <property type="term" value="F:2 iron, 2 sulfur cluster binding"/>
    <property type="evidence" value="ECO:0007669"/>
    <property type="project" value="UniProtKB-KW"/>
</dbReference>
<keyword evidence="4" id="KW-0408">Iron</keyword>
<reference evidence="7 8" key="1">
    <citation type="journal article" date="2018" name="Sci. Rep.">
        <title>Genome Features and Biochemical Characteristics of a Robust, Fast Growing and Naturally Transformable Cyanobacterium Synechococcus elongatus PCC 11801 Isolated from India.</title>
        <authorList>
            <person name="Jaiswal D."/>
            <person name="Sengupta A."/>
            <person name="Sohoni S."/>
            <person name="Sengupta S."/>
            <person name="Phadnavis A.G."/>
            <person name="Pakrasi H.B."/>
            <person name="Wangikar P.P."/>
        </authorList>
    </citation>
    <scope>NUCLEOTIDE SEQUENCE [LARGE SCALE GENOMIC DNA]</scope>
    <source>
        <strain evidence="7 8">PCC 11801</strain>
    </source>
</reference>
<feature type="domain" description="Rieske" evidence="6">
    <location>
        <begin position="10"/>
        <end position="110"/>
    </location>
</feature>
<gene>
    <name evidence="7" type="ORF">DOP62_05880</name>
</gene>
<dbReference type="GO" id="GO:0004497">
    <property type="term" value="F:monooxygenase activity"/>
    <property type="evidence" value="ECO:0007669"/>
    <property type="project" value="UniProtKB-ARBA"/>
</dbReference>
<keyword evidence="2" id="KW-0479">Metal-binding</keyword>
<dbReference type="Gene3D" id="3.90.380.10">
    <property type="entry name" value="Naphthalene 1,2-dioxygenase Alpha Subunit, Chain A, domain 1"/>
    <property type="match status" value="1"/>
</dbReference>
<keyword evidence="3" id="KW-0560">Oxidoreductase</keyword>
<evidence type="ECO:0000256" key="5">
    <source>
        <dbReference type="ARBA" id="ARBA00023014"/>
    </source>
</evidence>
<dbReference type="InterPro" id="IPR036922">
    <property type="entry name" value="Rieske_2Fe-2S_sf"/>
</dbReference>
<name>A0AAN1UU80_SYNEL</name>
<dbReference type="GO" id="GO:0016705">
    <property type="term" value="F:oxidoreductase activity, acting on paired donors, with incorporation or reduction of molecular oxygen"/>
    <property type="evidence" value="ECO:0007669"/>
    <property type="project" value="UniProtKB-ARBA"/>
</dbReference>
<keyword evidence="5" id="KW-0411">Iron-sulfur</keyword>
<dbReference type="Gene3D" id="2.102.10.10">
    <property type="entry name" value="Rieske [2Fe-2S] iron-sulphur domain"/>
    <property type="match status" value="1"/>
</dbReference>
<dbReference type="InterPro" id="IPR050584">
    <property type="entry name" value="Cholesterol_7-desaturase"/>
</dbReference>
<keyword evidence="1" id="KW-0001">2Fe-2S</keyword>
<dbReference type="InterPro" id="IPR017941">
    <property type="entry name" value="Rieske_2Fe-2S"/>
</dbReference>
<evidence type="ECO:0000313" key="8">
    <source>
        <dbReference type="Proteomes" id="UP000267249"/>
    </source>
</evidence>